<dbReference type="PANTHER" id="PTHR11814">
    <property type="entry name" value="SULFATE TRANSPORTER"/>
    <property type="match status" value="1"/>
</dbReference>
<organism evidence="7 8">
    <name type="scientific">Candidula unifasciata</name>
    <dbReference type="NCBI Taxonomy" id="100452"/>
    <lineage>
        <taxon>Eukaryota</taxon>
        <taxon>Metazoa</taxon>
        <taxon>Spiralia</taxon>
        <taxon>Lophotrochozoa</taxon>
        <taxon>Mollusca</taxon>
        <taxon>Gastropoda</taxon>
        <taxon>Heterobranchia</taxon>
        <taxon>Euthyneura</taxon>
        <taxon>Panpulmonata</taxon>
        <taxon>Eupulmonata</taxon>
        <taxon>Stylommatophora</taxon>
        <taxon>Helicina</taxon>
        <taxon>Helicoidea</taxon>
        <taxon>Geomitridae</taxon>
        <taxon>Candidula</taxon>
    </lineage>
</organism>
<feature type="transmembrane region" description="Helical" evidence="5">
    <location>
        <begin position="87"/>
        <end position="105"/>
    </location>
</feature>
<dbReference type="PROSITE" id="PS50801">
    <property type="entry name" value="STAS"/>
    <property type="match status" value="1"/>
</dbReference>
<dbReference type="OrthoDB" id="288203at2759"/>
<dbReference type="InterPro" id="IPR001902">
    <property type="entry name" value="SLC26A/SulP_fam"/>
</dbReference>
<dbReference type="InterPro" id="IPR002645">
    <property type="entry name" value="STAS_dom"/>
</dbReference>
<keyword evidence="4 5" id="KW-0472">Membrane</keyword>
<evidence type="ECO:0000256" key="4">
    <source>
        <dbReference type="ARBA" id="ARBA00023136"/>
    </source>
</evidence>
<feature type="domain" description="STAS" evidence="6">
    <location>
        <begin position="325"/>
        <end position="478"/>
    </location>
</feature>
<keyword evidence="3 5" id="KW-1133">Transmembrane helix</keyword>
<evidence type="ECO:0000313" key="7">
    <source>
        <dbReference type="EMBL" id="CAG5117336.1"/>
    </source>
</evidence>
<keyword evidence="2 5" id="KW-0812">Transmembrane</keyword>
<protein>
    <recommendedName>
        <fullName evidence="6">STAS domain-containing protein</fullName>
    </recommendedName>
</protein>
<dbReference type="AlphaFoldDB" id="A0A8S3YSU9"/>
<dbReference type="Proteomes" id="UP000678393">
    <property type="component" value="Unassembled WGS sequence"/>
</dbReference>
<comment type="caution">
    <text evidence="7">The sequence shown here is derived from an EMBL/GenBank/DDBJ whole genome shotgun (WGS) entry which is preliminary data.</text>
</comment>
<gene>
    <name evidence="7" type="ORF">CUNI_LOCUS2894</name>
</gene>
<evidence type="ECO:0000256" key="5">
    <source>
        <dbReference type="SAM" id="Phobius"/>
    </source>
</evidence>
<comment type="subcellular location">
    <subcellularLocation>
        <location evidence="1">Membrane</location>
        <topology evidence="1">Multi-pass membrane protein</topology>
    </subcellularLocation>
</comment>
<dbReference type="InterPro" id="IPR036513">
    <property type="entry name" value="STAS_dom_sf"/>
</dbReference>
<reference evidence="7" key="1">
    <citation type="submission" date="2021-04" db="EMBL/GenBank/DDBJ databases">
        <authorList>
            <consortium name="Molecular Ecology Group"/>
        </authorList>
    </citation>
    <scope>NUCLEOTIDE SEQUENCE</scope>
</reference>
<evidence type="ECO:0000256" key="1">
    <source>
        <dbReference type="ARBA" id="ARBA00004141"/>
    </source>
</evidence>
<feature type="transmembrane region" description="Helical" evidence="5">
    <location>
        <begin position="55"/>
        <end position="75"/>
    </location>
</feature>
<feature type="transmembrane region" description="Helical" evidence="5">
    <location>
        <begin position="136"/>
        <end position="153"/>
    </location>
</feature>
<sequence length="498" mass="54342">MSNSMITGFTVGISFHVATSQLKTMFGLSVPRYKGPGSVIRTWISVLWNLPKTNVATLSTFLISVLVLYLVKRFINDRYKKHMRIPVPIELIVVIIATLISKFAYLHENFHVTVVESVPVGLPSPTWPDFSLVTDYIGDGIIIIVIAYAQTLAMAKTMGLKHNYVVDSNQEMLACGMCSIVCGVFSGYISAASVSRSVVQDGAGGKTQVASVFAAVLVLLVILLIGPYFYYLPMCVLSAVIIVNLQSMFLKLLDIPSEWRKSRYDCAVWVFSCVACIVLNADFGLLAGVLFSLFLIVLRTMLTPVVEVGQIHSSPVTVELRSLDKYSFAQQFSNVKIIQIETPLYFINADIFTAKVFSKTGIDPVSLKKQTKEITIRNASKTSLRNGINGSEGHDKMLEASSDVPVKAIILNASGVAFIDLMGVQALQFLINEFASVDVDVLITSVPENVIPMLKSTGFWTKNGSRLFLTVEAALASVVTAVKIIEDSTKGTHDGAVP</sequence>
<dbReference type="InterPro" id="IPR011547">
    <property type="entry name" value="SLC26A/SulP_dom"/>
</dbReference>
<feature type="transmembrane region" description="Helical" evidence="5">
    <location>
        <begin position="212"/>
        <end position="245"/>
    </location>
</feature>
<evidence type="ECO:0000256" key="2">
    <source>
        <dbReference type="ARBA" id="ARBA00022692"/>
    </source>
</evidence>
<dbReference type="Pfam" id="PF00916">
    <property type="entry name" value="Sulfate_transp"/>
    <property type="match status" value="1"/>
</dbReference>
<dbReference type="Gene3D" id="3.30.750.24">
    <property type="entry name" value="STAS domain"/>
    <property type="match status" value="1"/>
</dbReference>
<dbReference type="CDD" id="cd07042">
    <property type="entry name" value="STAS_SulP_like_sulfate_transporter"/>
    <property type="match status" value="1"/>
</dbReference>
<feature type="transmembrane region" description="Helical" evidence="5">
    <location>
        <begin position="173"/>
        <end position="192"/>
    </location>
</feature>
<dbReference type="Pfam" id="PF01740">
    <property type="entry name" value="STAS"/>
    <property type="match status" value="1"/>
</dbReference>
<dbReference type="GO" id="GO:0016020">
    <property type="term" value="C:membrane"/>
    <property type="evidence" value="ECO:0007669"/>
    <property type="project" value="UniProtKB-SubCell"/>
</dbReference>
<evidence type="ECO:0000256" key="3">
    <source>
        <dbReference type="ARBA" id="ARBA00022989"/>
    </source>
</evidence>
<evidence type="ECO:0000313" key="8">
    <source>
        <dbReference type="Proteomes" id="UP000678393"/>
    </source>
</evidence>
<evidence type="ECO:0000259" key="6">
    <source>
        <dbReference type="PROSITE" id="PS50801"/>
    </source>
</evidence>
<name>A0A8S3YSU9_9EUPU</name>
<accession>A0A8S3YSU9</accession>
<dbReference type="GO" id="GO:0055085">
    <property type="term" value="P:transmembrane transport"/>
    <property type="evidence" value="ECO:0007669"/>
    <property type="project" value="InterPro"/>
</dbReference>
<dbReference type="EMBL" id="CAJHNH020000388">
    <property type="protein sequence ID" value="CAG5117336.1"/>
    <property type="molecule type" value="Genomic_DNA"/>
</dbReference>
<dbReference type="SUPFAM" id="SSF52091">
    <property type="entry name" value="SpoIIaa-like"/>
    <property type="match status" value="1"/>
</dbReference>
<feature type="transmembrane region" description="Helical" evidence="5">
    <location>
        <begin position="266"/>
        <end position="298"/>
    </location>
</feature>
<keyword evidence="8" id="KW-1185">Reference proteome</keyword>
<proteinExistence type="predicted"/>